<protein>
    <submittedName>
        <fullName evidence="3">DUF6114 domain-containing protein</fullName>
    </submittedName>
</protein>
<comment type="caution">
    <text evidence="3">The sequence shown here is derived from an EMBL/GenBank/DDBJ whole genome shotgun (WGS) entry which is preliminary data.</text>
</comment>
<dbReference type="Proteomes" id="UP001603418">
    <property type="component" value="Unassembled WGS sequence"/>
</dbReference>
<evidence type="ECO:0000256" key="2">
    <source>
        <dbReference type="SAM" id="Phobius"/>
    </source>
</evidence>
<accession>A0ABW6YS83</accession>
<organism evidence="3 4">
    <name type="scientific">Streptomyces eurythermus</name>
    <dbReference type="NCBI Taxonomy" id="42237"/>
    <lineage>
        <taxon>Bacteria</taxon>
        <taxon>Bacillati</taxon>
        <taxon>Actinomycetota</taxon>
        <taxon>Actinomycetes</taxon>
        <taxon>Kitasatosporales</taxon>
        <taxon>Streptomycetaceae</taxon>
        <taxon>Streptomyces</taxon>
    </lineage>
</organism>
<gene>
    <name evidence="3" type="ORF">ACF1HC_06335</name>
</gene>
<keyword evidence="2" id="KW-0472">Membrane</keyword>
<feature type="transmembrane region" description="Helical" evidence="2">
    <location>
        <begin position="32"/>
        <end position="50"/>
    </location>
</feature>
<dbReference type="EMBL" id="JBICBM010000003">
    <property type="protein sequence ID" value="MFF9881228.1"/>
    <property type="molecule type" value="Genomic_DNA"/>
</dbReference>
<feature type="transmembrane region" description="Helical" evidence="2">
    <location>
        <begin position="92"/>
        <end position="109"/>
    </location>
</feature>
<feature type="region of interest" description="Disordered" evidence="1">
    <location>
        <begin position="133"/>
        <end position="163"/>
    </location>
</feature>
<feature type="compositionally biased region" description="Pro residues" evidence="1">
    <location>
        <begin position="133"/>
        <end position="145"/>
    </location>
</feature>
<reference evidence="3 4" key="1">
    <citation type="submission" date="2024-10" db="EMBL/GenBank/DDBJ databases">
        <title>The Natural Products Discovery Center: Release of the First 8490 Sequenced Strains for Exploring Actinobacteria Biosynthetic Diversity.</title>
        <authorList>
            <person name="Kalkreuter E."/>
            <person name="Kautsar S.A."/>
            <person name="Yang D."/>
            <person name="Bader C.D."/>
            <person name="Teijaro C.N."/>
            <person name="Fluegel L."/>
            <person name="Davis C.M."/>
            <person name="Simpson J.R."/>
            <person name="Lauterbach L."/>
            <person name="Steele A.D."/>
            <person name="Gui C."/>
            <person name="Meng S."/>
            <person name="Li G."/>
            <person name="Viehrig K."/>
            <person name="Ye F."/>
            <person name="Su P."/>
            <person name="Kiefer A.F."/>
            <person name="Nichols A."/>
            <person name="Cepeda A.J."/>
            <person name="Yan W."/>
            <person name="Fan B."/>
            <person name="Jiang Y."/>
            <person name="Adhikari A."/>
            <person name="Zheng C.-J."/>
            <person name="Schuster L."/>
            <person name="Cowan T.M."/>
            <person name="Smanski M.J."/>
            <person name="Chevrette M.G."/>
            <person name="De Carvalho L.P.S."/>
            <person name="Shen B."/>
        </authorList>
    </citation>
    <scope>NUCLEOTIDE SEQUENCE [LARGE SCALE GENOMIC DNA]</scope>
    <source>
        <strain evidence="3 4">NPDC013366</strain>
    </source>
</reference>
<feature type="transmembrane region" description="Helical" evidence="2">
    <location>
        <begin position="62"/>
        <end position="85"/>
    </location>
</feature>
<keyword evidence="2" id="KW-0812">Transmembrane</keyword>
<evidence type="ECO:0000313" key="4">
    <source>
        <dbReference type="Proteomes" id="UP001603418"/>
    </source>
</evidence>
<sequence length="163" mass="16766">MLNLIPGRPLLPRGEAAGARHGFGAWRGERPFWAGLFTMAAGVPILYWPYANLDMDGVPLALATTSGSGSLIIGVLLIALGLALWYRPRQRVFAGLATLLLALVSFPVANLGGLFLGLAAGLVGGCLACSWAPPDPTEPPAPSPAPTTAGSVPLPTGDSRRGD</sequence>
<name>A0ABW6YS83_9ACTN</name>
<proteinExistence type="predicted"/>
<evidence type="ECO:0000313" key="3">
    <source>
        <dbReference type="EMBL" id="MFF9881228.1"/>
    </source>
</evidence>
<keyword evidence="4" id="KW-1185">Reference proteome</keyword>
<dbReference type="Pfam" id="PF19609">
    <property type="entry name" value="DUF6114"/>
    <property type="match status" value="1"/>
</dbReference>
<keyword evidence="2" id="KW-1133">Transmembrane helix</keyword>
<dbReference type="RefSeq" id="WP_051816090.1">
    <property type="nucleotide sequence ID" value="NZ_JBFACJ010000037.1"/>
</dbReference>
<dbReference type="InterPro" id="IPR046096">
    <property type="entry name" value="DUF6114"/>
</dbReference>
<evidence type="ECO:0000256" key="1">
    <source>
        <dbReference type="SAM" id="MobiDB-lite"/>
    </source>
</evidence>